<sequence length="268" mass="29435">MASVSRKSEMWNLTDMVSYLLDDEEISAGLTREDLTSLHNPDLGFLQVLRGALEYQGFNPKAILREMIRRRNAFIAAQKEEVIWDLTNKDGEFKQTPTSKASDCIFSNGPLVKDIELLIFMFLHRNNHISKIIKKSLPGIAAILEHLREKNDINDGTRKSGTALGVSDITLPRIAGVMPAVAVKLFHARLVKETVPFLTIPGVKSNDDASQEADADAAGSSGLKVSSITHAICCPFLPSLHPKAAKGPSHIHGIMLLDMFPNPTDLEV</sequence>
<accession>A0AAU9TP62</accession>
<reference evidence="1" key="1">
    <citation type="submission" date="2022-03" db="EMBL/GenBank/DDBJ databases">
        <authorList>
            <person name="Tunstrom K."/>
        </authorList>
    </citation>
    <scope>NUCLEOTIDE SEQUENCE</scope>
</reference>
<evidence type="ECO:0000313" key="2">
    <source>
        <dbReference type="Proteomes" id="UP001153954"/>
    </source>
</evidence>
<keyword evidence="2" id="KW-1185">Reference proteome</keyword>
<dbReference type="EMBL" id="CAKOGL010000007">
    <property type="protein sequence ID" value="CAH2088493.1"/>
    <property type="molecule type" value="Genomic_DNA"/>
</dbReference>
<organism evidence="1 2">
    <name type="scientific">Euphydryas editha</name>
    <name type="common">Edith's checkerspot</name>
    <dbReference type="NCBI Taxonomy" id="104508"/>
    <lineage>
        <taxon>Eukaryota</taxon>
        <taxon>Metazoa</taxon>
        <taxon>Ecdysozoa</taxon>
        <taxon>Arthropoda</taxon>
        <taxon>Hexapoda</taxon>
        <taxon>Insecta</taxon>
        <taxon>Pterygota</taxon>
        <taxon>Neoptera</taxon>
        <taxon>Endopterygota</taxon>
        <taxon>Lepidoptera</taxon>
        <taxon>Glossata</taxon>
        <taxon>Ditrysia</taxon>
        <taxon>Papilionoidea</taxon>
        <taxon>Nymphalidae</taxon>
        <taxon>Nymphalinae</taxon>
        <taxon>Euphydryas</taxon>
    </lineage>
</organism>
<dbReference type="AlphaFoldDB" id="A0AAU9TP62"/>
<evidence type="ECO:0000313" key="1">
    <source>
        <dbReference type="EMBL" id="CAH2088493.1"/>
    </source>
</evidence>
<proteinExistence type="predicted"/>
<name>A0AAU9TP62_EUPED</name>
<gene>
    <name evidence="1" type="ORF">EEDITHA_LOCUS4648</name>
</gene>
<dbReference type="Proteomes" id="UP001153954">
    <property type="component" value="Unassembled WGS sequence"/>
</dbReference>
<comment type="caution">
    <text evidence="1">The sequence shown here is derived from an EMBL/GenBank/DDBJ whole genome shotgun (WGS) entry which is preliminary data.</text>
</comment>
<protein>
    <submittedName>
        <fullName evidence="1">Uncharacterized protein</fullName>
    </submittedName>
</protein>